<dbReference type="Pfam" id="PF02033">
    <property type="entry name" value="RBFA"/>
    <property type="match status" value="1"/>
</dbReference>
<gene>
    <name evidence="2" type="primary">LOC100182565</name>
</gene>
<reference evidence="2" key="1">
    <citation type="submission" date="2020-04" db="EMBL/GenBank/DDBJ databases">
        <authorList>
            <person name="Neveu A P."/>
        </authorList>
    </citation>
    <scope>NUCLEOTIDE SEQUENCE</scope>
    <source>
        <tissue evidence="2">Whole embryo</tissue>
    </source>
</reference>
<dbReference type="GO" id="GO:0006364">
    <property type="term" value="P:rRNA processing"/>
    <property type="evidence" value="ECO:0007669"/>
    <property type="project" value="InterPro"/>
</dbReference>
<sequence>MNTTRFQINFGRQVRSAAVWNKREKHSKNFDRRVKETTAKFLKKYQSRKKDKIYDTVKNNKISISSVQLSGGKLKAPVNKNILWRERTVEAILVKEIQEVINSGQVGDELKNYQVHITSASMSTKFNSVVFWKPFGSKHDQKITELLNGCAGYIRHILMHNHVVGHVPKLYFATNDRILAASQMDHIFSEVNFDNTSCTDAKTEQRVSKTFSTMDCSPSSRIFGIDQNVLTKKVKSLKMLKQDDLPPTNSTDSLPKGIVLGTNDDVR</sequence>
<proteinExistence type="evidence at transcript level"/>
<dbReference type="Gene3D" id="3.30.300.20">
    <property type="match status" value="1"/>
</dbReference>
<protein>
    <submittedName>
        <fullName evidence="2">Uncharacterized protein LOC100182565</fullName>
    </submittedName>
</protein>
<dbReference type="EMBL" id="LR786879">
    <property type="protein sequence ID" value="CAB3262741.1"/>
    <property type="molecule type" value="mRNA"/>
</dbReference>
<accession>A0A6F9DHR1</accession>
<evidence type="ECO:0000313" key="2">
    <source>
        <dbReference type="EMBL" id="CAB3262741.1"/>
    </source>
</evidence>
<organism evidence="2">
    <name type="scientific">Phallusia mammillata</name>
    <dbReference type="NCBI Taxonomy" id="59560"/>
    <lineage>
        <taxon>Eukaryota</taxon>
        <taxon>Metazoa</taxon>
        <taxon>Chordata</taxon>
        <taxon>Tunicata</taxon>
        <taxon>Ascidiacea</taxon>
        <taxon>Phlebobranchia</taxon>
        <taxon>Ascidiidae</taxon>
        <taxon>Phallusia</taxon>
    </lineage>
</organism>
<dbReference type="InterPro" id="IPR039212">
    <property type="entry name" value="RBFA_mitochondrial"/>
</dbReference>
<dbReference type="SUPFAM" id="SSF89919">
    <property type="entry name" value="Ribosome-binding factor A, RbfA"/>
    <property type="match status" value="1"/>
</dbReference>
<dbReference type="InterPro" id="IPR023799">
    <property type="entry name" value="RbfA_dom_sf"/>
</dbReference>
<dbReference type="PANTHER" id="PTHR14725:SF0">
    <property type="entry name" value="RIBOSOME-BINDING FACTOR A, MITOCHONDRIAL-RELATED"/>
    <property type="match status" value="1"/>
</dbReference>
<feature type="region of interest" description="Disordered" evidence="1">
    <location>
        <begin position="242"/>
        <end position="267"/>
    </location>
</feature>
<dbReference type="InterPro" id="IPR000238">
    <property type="entry name" value="RbfA"/>
</dbReference>
<dbReference type="AlphaFoldDB" id="A0A6F9DHR1"/>
<name>A0A6F9DHR1_9ASCI</name>
<evidence type="ECO:0000256" key="1">
    <source>
        <dbReference type="SAM" id="MobiDB-lite"/>
    </source>
</evidence>
<dbReference type="InterPro" id="IPR015946">
    <property type="entry name" value="KH_dom-like_a/b"/>
</dbReference>
<dbReference type="PANTHER" id="PTHR14725">
    <property type="entry name" value="RIBOSOME-BINDING FACTOR A, MITOCHONDRIAL-RELATED"/>
    <property type="match status" value="1"/>
</dbReference>